<name>A0A1G6BRE4_9HYPH</name>
<accession>A0A1G6BRE4</accession>
<evidence type="ECO:0000313" key="2">
    <source>
        <dbReference type="EMBL" id="SDB23190.1"/>
    </source>
</evidence>
<dbReference type="Pfam" id="PF14588">
    <property type="entry name" value="YjgF_endoribonc"/>
    <property type="match status" value="1"/>
</dbReference>
<proteinExistence type="predicted"/>
<dbReference type="SUPFAM" id="SSF55298">
    <property type="entry name" value="YjgF-like"/>
    <property type="match status" value="1"/>
</dbReference>
<keyword evidence="3" id="KW-1185">Reference proteome</keyword>
<dbReference type="Proteomes" id="UP000199071">
    <property type="component" value="Unassembled WGS sequence"/>
</dbReference>
<dbReference type="Gene3D" id="3.30.1330.40">
    <property type="entry name" value="RutC-like"/>
    <property type="match status" value="1"/>
</dbReference>
<reference evidence="2 3" key="1">
    <citation type="submission" date="2016-10" db="EMBL/GenBank/DDBJ databases">
        <authorList>
            <person name="de Groot N.N."/>
        </authorList>
    </citation>
    <scope>NUCLEOTIDE SEQUENCE [LARGE SCALE GENOMIC DNA]</scope>
    <source>
        <strain evidence="2 3">ATCC 35022</strain>
    </source>
</reference>
<feature type="domain" description="Endoribonuclease L-PSP/chorismate mutase-like" evidence="1">
    <location>
        <begin position="15"/>
        <end position="140"/>
    </location>
</feature>
<protein>
    <submittedName>
        <fullName evidence="2">Enamine deaminase RidA, house cleaning of reactive enamine intermediates, YjgF/YER057c/UK114 family</fullName>
    </submittedName>
</protein>
<dbReference type="PANTHER" id="PTHR43760">
    <property type="entry name" value="ENDORIBONUCLEASE-RELATED"/>
    <property type="match status" value="1"/>
</dbReference>
<sequence length="163" mass="17110">MNTAGTPGESAPYQRLRELGIVLPTPPKPVANFVTSVREGGFLYLAGQGPLEPSGIEHSGKVGAGVSIEEAYGHARITGINMLAVIHEALGSLDKVRRIVKLLGMVNADPTFDSHPKVIDGCSDLFVAVFGEEIGRHARSAVGMGSLPGQITVEIEAVIAVRD</sequence>
<dbReference type="InterPro" id="IPR035959">
    <property type="entry name" value="RutC-like_sf"/>
</dbReference>
<gene>
    <name evidence="2" type="ORF">SAMN02982931_01759</name>
</gene>
<dbReference type="InterPro" id="IPR013813">
    <property type="entry name" value="Endoribo_LPSP/chorism_mut-like"/>
</dbReference>
<dbReference type="PANTHER" id="PTHR43760:SF1">
    <property type="entry name" value="ENDORIBONUCLEASE L-PSP_CHORISMATE MUTASE-LIKE DOMAIN-CONTAINING PROTEIN"/>
    <property type="match status" value="1"/>
</dbReference>
<organism evidence="2 3">
    <name type="scientific">Bauldia litoralis</name>
    <dbReference type="NCBI Taxonomy" id="665467"/>
    <lineage>
        <taxon>Bacteria</taxon>
        <taxon>Pseudomonadati</taxon>
        <taxon>Pseudomonadota</taxon>
        <taxon>Alphaproteobacteria</taxon>
        <taxon>Hyphomicrobiales</taxon>
        <taxon>Kaistiaceae</taxon>
        <taxon>Bauldia</taxon>
    </lineage>
</organism>
<evidence type="ECO:0000259" key="1">
    <source>
        <dbReference type="Pfam" id="PF14588"/>
    </source>
</evidence>
<dbReference type="AlphaFoldDB" id="A0A1G6BRE4"/>
<dbReference type="EMBL" id="FMXQ01000003">
    <property type="protein sequence ID" value="SDB23190.1"/>
    <property type="molecule type" value="Genomic_DNA"/>
</dbReference>
<dbReference type="STRING" id="665467.SAMN02982931_01759"/>
<dbReference type="CDD" id="cd02199">
    <property type="entry name" value="YjgF_YER057c_UK114_like_1"/>
    <property type="match status" value="1"/>
</dbReference>
<evidence type="ECO:0000313" key="3">
    <source>
        <dbReference type="Proteomes" id="UP000199071"/>
    </source>
</evidence>